<dbReference type="Proteomes" id="UP000024332">
    <property type="component" value="Unassembled WGS sequence"/>
</dbReference>
<keyword evidence="3" id="KW-1185">Reference proteome</keyword>
<sequence>MEVISSFILVVATVIIGITVLTLFSLYISPLSASVIEQEAAQKIASGLYYTTGKSVGSYYPVDISSMYNVTLYLASTQKLGQPMNVTVYDLSGHLLYQGEMYLLPISLGRPLLVEGHPWILVKEGGQYYEVGQV</sequence>
<dbReference type="AlphaFoldDB" id="A0A031LMN4"/>
<dbReference type="EMBL" id="JFZT01000055">
    <property type="protein sequence ID" value="EZQ02172.1"/>
    <property type="molecule type" value="Genomic_DNA"/>
</dbReference>
<evidence type="ECO:0000313" key="2">
    <source>
        <dbReference type="EMBL" id="EZQ02172.1"/>
    </source>
</evidence>
<protein>
    <submittedName>
        <fullName evidence="2">Uncharacterized protein</fullName>
    </submittedName>
</protein>
<dbReference type="RefSeq" id="WP_048100346.1">
    <property type="nucleotide sequence ID" value="NZ_JFZT01000055.1"/>
</dbReference>
<evidence type="ECO:0000313" key="3">
    <source>
        <dbReference type="Proteomes" id="UP000024332"/>
    </source>
</evidence>
<dbReference type="STRING" id="1160895.CM19_10755"/>
<keyword evidence="1" id="KW-0812">Transmembrane</keyword>
<accession>A0A031LMN4</accession>
<organism evidence="2 3">
    <name type="scientific">Candidatus Acidianus copahuensis</name>
    <dbReference type="NCBI Taxonomy" id="1160895"/>
    <lineage>
        <taxon>Archaea</taxon>
        <taxon>Thermoproteota</taxon>
        <taxon>Thermoprotei</taxon>
        <taxon>Sulfolobales</taxon>
        <taxon>Sulfolobaceae</taxon>
        <taxon>Acidianus</taxon>
    </lineage>
</organism>
<proteinExistence type="predicted"/>
<comment type="caution">
    <text evidence="2">The sequence shown here is derived from an EMBL/GenBank/DDBJ whole genome shotgun (WGS) entry which is preliminary data.</text>
</comment>
<gene>
    <name evidence="2" type="ORF">CM19_10755</name>
</gene>
<name>A0A031LMN4_9CREN</name>
<keyword evidence="1" id="KW-1133">Transmembrane helix</keyword>
<reference evidence="2 3" key="1">
    <citation type="submission" date="2014-03" db="EMBL/GenBank/DDBJ databases">
        <title>Draft genome sequence of the novel thermoacidophilic archaea Acidianus copahuensis ALE1 strain, isolated from Copahue volcanic area in Neuquen Argentina.</title>
        <authorList>
            <person name="Urbieta M.S."/>
            <person name="Rascovan N."/>
            <person name="Castro C."/>
            <person name="Revale S."/>
            <person name="Giaveno M.A."/>
            <person name="Vazquez M.P."/>
            <person name="Donati E.R."/>
        </authorList>
    </citation>
    <scope>NUCLEOTIDE SEQUENCE [LARGE SCALE GENOMIC DNA]</scope>
    <source>
        <strain evidence="2 3">ALE1</strain>
    </source>
</reference>
<keyword evidence="1" id="KW-0472">Membrane</keyword>
<feature type="transmembrane region" description="Helical" evidence="1">
    <location>
        <begin position="7"/>
        <end position="28"/>
    </location>
</feature>
<evidence type="ECO:0000256" key="1">
    <source>
        <dbReference type="SAM" id="Phobius"/>
    </source>
</evidence>